<accession>A0A0C3DK51</accession>
<feature type="compositionally biased region" description="Basic and acidic residues" evidence="1">
    <location>
        <begin position="166"/>
        <end position="179"/>
    </location>
</feature>
<evidence type="ECO:0000256" key="1">
    <source>
        <dbReference type="SAM" id="MobiDB-lite"/>
    </source>
</evidence>
<sequence length="263" mass="28669">MTSVIDDAKCLGLARPAVPAELSKIFNDAKEFLISHSDKYARLLDLERTQENATACSAHAGKKLPTADNDAVHVHTSSTRTPSKRMGRGRRLRERDHYPEVTIQLESGEMEFLAYNGSNAVQQARIAYPTQACTTCETAGIICTGPTVGSSTFTLKGQASKTPAPKPERKQTKRKRDDVAIPAPETPEPSIHTEVAAPHQSVQQSSLISPCVKRQKTDAECSMDRNARSPSPSTSRQSALADLQRDLDALISYQTQFFSANDG</sequence>
<reference evidence="3" key="2">
    <citation type="submission" date="2015-01" db="EMBL/GenBank/DDBJ databases">
        <title>Evolutionary Origins and Diversification of the Mycorrhizal Mutualists.</title>
        <authorList>
            <consortium name="DOE Joint Genome Institute"/>
            <consortium name="Mycorrhizal Genomics Consortium"/>
            <person name="Kohler A."/>
            <person name="Kuo A."/>
            <person name="Nagy L.G."/>
            <person name="Floudas D."/>
            <person name="Copeland A."/>
            <person name="Barry K.W."/>
            <person name="Cichocki N."/>
            <person name="Veneault-Fourrey C."/>
            <person name="LaButti K."/>
            <person name="Lindquist E.A."/>
            <person name="Lipzen A."/>
            <person name="Lundell T."/>
            <person name="Morin E."/>
            <person name="Murat C."/>
            <person name="Riley R."/>
            <person name="Ohm R."/>
            <person name="Sun H."/>
            <person name="Tunlid A."/>
            <person name="Henrissat B."/>
            <person name="Grigoriev I.V."/>
            <person name="Hibbett D.S."/>
            <person name="Martin F."/>
        </authorList>
    </citation>
    <scope>NUCLEOTIDE SEQUENCE [LARGE SCALE GENOMIC DNA]</scope>
    <source>
        <strain evidence="3">Foug A</strain>
    </source>
</reference>
<feature type="compositionally biased region" description="Polar residues" evidence="1">
    <location>
        <begin position="228"/>
        <end position="238"/>
    </location>
</feature>
<evidence type="ECO:0000313" key="3">
    <source>
        <dbReference type="Proteomes" id="UP000053989"/>
    </source>
</evidence>
<dbReference type="EMBL" id="KN822056">
    <property type="protein sequence ID" value="KIM61065.1"/>
    <property type="molecule type" value="Genomic_DNA"/>
</dbReference>
<proteinExistence type="predicted"/>
<gene>
    <name evidence="2" type="ORF">SCLCIDRAFT_9539</name>
</gene>
<protein>
    <submittedName>
        <fullName evidence="2">Uncharacterized protein</fullName>
    </submittedName>
</protein>
<feature type="compositionally biased region" description="Basic and acidic residues" evidence="1">
    <location>
        <begin position="215"/>
        <end position="227"/>
    </location>
</feature>
<reference evidence="2 3" key="1">
    <citation type="submission" date="2014-04" db="EMBL/GenBank/DDBJ databases">
        <authorList>
            <consortium name="DOE Joint Genome Institute"/>
            <person name="Kuo A."/>
            <person name="Kohler A."/>
            <person name="Nagy L.G."/>
            <person name="Floudas D."/>
            <person name="Copeland A."/>
            <person name="Barry K.W."/>
            <person name="Cichocki N."/>
            <person name="Veneault-Fourrey C."/>
            <person name="LaButti K."/>
            <person name="Lindquist E.A."/>
            <person name="Lipzen A."/>
            <person name="Lundell T."/>
            <person name="Morin E."/>
            <person name="Murat C."/>
            <person name="Sun H."/>
            <person name="Tunlid A."/>
            <person name="Henrissat B."/>
            <person name="Grigoriev I.V."/>
            <person name="Hibbett D.S."/>
            <person name="Martin F."/>
            <person name="Nordberg H.P."/>
            <person name="Cantor M.N."/>
            <person name="Hua S.X."/>
        </authorList>
    </citation>
    <scope>NUCLEOTIDE SEQUENCE [LARGE SCALE GENOMIC DNA]</scope>
    <source>
        <strain evidence="2 3">Foug A</strain>
    </source>
</reference>
<dbReference type="AlphaFoldDB" id="A0A0C3DK51"/>
<keyword evidence="3" id="KW-1185">Reference proteome</keyword>
<feature type="region of interest" description="Disordered" evidence="1">
    <location>
        <begin position="70"/>
        <end position="91"/>
    </location>
</feature>
<name>A0A0C3DK51_9AGAM</name>
<evidence type="ECO:0000313" key="2">
    <source>
        <dbReference type="EMBL" id="KIM61065.1"/>
    </source>
</evidence>
<dbReference type="HOGENOM" id="CLU_1058300_0_0_1"/>
<organism evidence="2 3">
    <name type="scientific">Scleroderma citrinum Foug A</name>
    <dbReference type="NCBI Taxonomy" id="1036808"/>
    <lineage>
        <taxon>Eukaryota</taxon>
        <taxon>Fungi</taxon>
        <taxon>Dikarya</taxon>
        <taxon>Basidiomycota</taxon>
        <taxon>Agaricomycotina</taxon>
        <taxon>Agaricomycetes</taxon>
        <taxon>Agaricomycetidae</taxon>
        <taxon>Boletales</taxon>
        <taxon>Sclerodermatineae</taxon>
        <taxon>Sclerodermataceae</taxon>
        <taxon>Scleroderma</taxon>
    </lineage>
</organism>
<feature type="compositionally biased region" description="Basic residues" evidence="1">
    <location>
        <begin position="82"/>
        <end position="91"/>
    </location>
</feature>
<dbReference type="InParanoid" id="A0A0C3DK51"/>
<dbReference type="Proteomes" id="UP000053989">
    <property type="component" value="Unassembled WGS sequence"/>
</dbReference>
<feature type="region of interest" description="Disordered" evidence="1">
    <location>
        <begin position="154"/>
        <end position="241"/>
    </location>
</feature>